<dbReference type="AlphaFoldDB" id="F5Y0K7"/>
<evidence type="ECO:0000256" key="1">
    <source>
        <dbReference type="SAM" id="Phobius"/>
    </source>
</evidence>
<evidence type="ECO:0000313" key="3">
    <source>
        <dbReference type="Proteomes" id="UP000008385"/>
    </source>
</evidence>
<keyword evidence="1" id="KW-1133">Transmembrane helix</keyword>
<protein>
    <submittedName>
        <fullName evidence="2">Uncharacterized protein</fullName>
    </submittedName>
</protein>
<keyword evidence="1" id="KW-0812">Transmembrane</keyword>
<reference evidence="3" key="1">
    <citation type="submission" date="2006-01" db="EMBL/GenBank/DDBJ databases">
        <title>Genome of the cyst-dividing bacterium Ramlibacter tataouinensis.</title>
        <authorList>
            <person name="Barakat M."/>
            <person name="Ortet P."/>
            <person name="De Luca G."/>
            <person name="Jourlin-Castelli C."/>
            <person name="Ansaldi M."/>
            <person name="Py B."/>
            <person name="Fichant G."/>
            <person name="Coutinho P."/>
            <person name="Voulhoux R."/>
            <person name="Bastien O."/>
            <person name="Roy S."/>
            <person name="Marechal E."/>
            <person name="Henrissat B."/>
            <person name="Quentin Y."/>
            <person name="Noirot P."/>
            <person name="Filloux A."/>
            <person name="Mejean V."/>
            <person name="DuBow M."/>
            <person name="Barras F."/>
            <person name="Heulin T."/>
        </authorList>
    </citation>
    <scope>NUCLEOTIDE SEQUENCE [LARGE SCALE GENOMIC DNA]</scope>
    <source>
        <strain evidence="3">ATCC BAA-407 / DSM 14655 / LMG 21543 / TTB310</strain>
    </source>
</reference>
<evidence type="ECO:0000313" key="2">
    <source>
        <dbReference type="EMBL" id="AEG93413.1"/>
    </source>
</evidence>
<keyword evidence="3" id="KW-1185">Reference proteome</keyword>
<dbReference type="RefSeq" id="WP_013901645.1">
    <property type="nucleotide sequence ID" value="NC_015677.1"/>
</dbReference>
<feature type="transmembrane region" description="Helical" evidence="1">
    <location>
        <begin position="92"/>
        <end position="114"/>
    </location>
</feature>
<dbReference type="EMBL" id="CP000245">
    <property type="protein sequence ID" value="AEG93413.1"/>
    <property type="molecule type" value="Genomic_DNA"/>
</dbReference>
<name>F5Y0K7_RAMTT</name>
<sequence>MRLLIWAVTVLVLLFGTLMVGLAAAAAGWLAGAGEQVAQSAQAAAQMPLPEWLAWIDPALVPALRGLMQWSAGMLAGSAPWLGPLLGLVPPVLWTAWVVAAALILMLAVGLHLLAGRWGRGGAGGPRGGFVAPR</sequence>
<accession>F5Y0K7</accession>
<keyword evidence="1" id="KW-0472">Membrane</keyword>
<dbReference type="HOGENOM" id="CLU_1894505_0_0_4"/>
<gene>
    <name evidence="2" type="ordered locus">Rta_23150</name>
</gene>
<organism evidence="2 3">
    <name type="scientific">Ramlibacter tataouinensis (strain ATCC BAA-407 / DSM 14655 / LMG 21543 / TTB310)</name>
    <dbReference type="NCBI Taxonomy" id="365046"/>
    <lineage>
        <taxon>Bacteria</taxon>
        <taxon>Pseudomonadati</taxon>
        <taxon>Pseudomonadota</taxon>
        <taxon>Betaproteobacteria</taxon>
        <taxon>Burkholderiales</taxon>
        <taxon>Comamonadaceae</taxon>
        <taxon>Ramlibacter</taxon>
    </lineage>
</organism>
<dbReference type="KEGG" id="rta:Rta_23150"/>
<dbReference type="Proteomes" id="UP000008385">
    <property type="component" value="Chromosome"/>
</dbReference>
<proteinExistence type="predicted"/>
<reference evidence="2 3" key="2">
    <citation type="journal article" date="2011" name="PLoS ONE">
        <title>The Cyst-Dividing Bacterium Ramlibacter tataouinensis TTB310 Genome Reveals a Well-Stocked Toolbox for Adaptation to a Desert Environment.</title>
        <authorList>
            <person name="De Luca G."/>
            <person name="Barakat M."/>
            <person name="Ortet P."/>
            <person name="Fochesato S."/>
            <person name="Jourlin-Castelli C."/>
            <person name="Ansaldi M."/>
            <person name="Py B."/>
            <person name="Fichant G."/>
            <person name="Coutinho P.M."/>
            <person name="Voulhoux R."/>
            <person name="Bastien O."/>
            <person name="Marechal E."/>
            <person name="Henrissat B."/>
            <person name="Quentin Y."/>
            <person name="Noirot P."/>
            <person name="Filloux A."/>
            <person name="Mejean V."/>
            <person name="Dubow M.S."/>
            <person name="Barras F."/>
            <person name="Barbe V."/>
            <person name="Weissenbach J."/>
            <person name="Mihalcescu I."/>
            <person name="Vermeglio A."/>
            <person name="Achouak W."/>
            <person name="Heulin T."/>
        </authorList>
    </citation>
    <scope>NUCLEOTIDE SEQUENCE [LARGE SCALE GENOMIC DNA]</scope>
    <source>
        <strain evidence="3">ATCC BAA-407 / DSM 14655 / LMG 21543 / TTB310</strain>
    </source>
</reference>